<dbReference type="PROSITE" id="PS50817">
    <property type="entry name" value="INTEIN_N_TER"/>
    <property type="match status" value="1"/>
</dbReference>
<evidence type="ECO:0000256" key="1">
    <source>
        <dbReference type="ARBA" id="ARBA00022813"/>
    </source>
</evidence>
<name>A0A0F9P1B5_9ZZZZ</name>
<dbReference type="NCBIfam" id="TIGR02170">
    <property type="entry name" value="thyX"/>
    <property type="match status" value="1"/>
</dbReference>
<evidence type="ECO:0000313" key="4">
    <source>
        <dbReference type="EMBL" id="KKM87272.1"/>
    </source>
</evidence>
<dbReference type="GO" id="GO:0070402">
    <property type="term" value="F:NADPH binding"/>
    <property type="evidence" value="ECO:0007669"/>
    <property type="project" value="TreeGrafter"/>
</dbReference>
<dbReference type="InterPro" id="IPR006142">
    <property type="entry name" value="INTEIN"/>
</dbReference>
<dbReference type="GO" id="GO:0016539">
    <property type="term" value="P:intein-mediated protein splicing"/>
    <property type="evidence" value="ECO:0007669"/>
    <property type="project" value="InterPro"/>
</dbReference>
<organism evidence="4">
    <name type="scientific">marine sediment metagenome</name>
    <dbReference type="NCBI Taxonomy" id="412755"/>
    <lineage>
        <taxon>unclassified sequences</taxon>
        <taxon>metagenomes</taxon>
        <taxon>ecological metagenomes</taxon>
    </lineage>
</organism>
<dbReference type="Gene3D" id="2.170.16.10">
    <property type="entry name" value="Hedgehog/Intein (Hint) domain"/>
    <property type="match status" value="1"/>
</dbReference>
<comment type="caution">
    <text evidence="4">The sequence shown here is derived from an EMBL/GenBank/DDBJ whole genome shotgun (WGS) entry which is preliminary data.</text>
</comment>
<dbReference type="InterPro" id="IPR003669">
    <property type="entry name" value="Thymidylate_synthase_ThyX"/>
</dbReference>
<dbReference type="PANTHER" id="PTHR34934:SF1">
    <property type="entry name" value="FLAVIN-DEPENDENT THYMIDYLATE SYNTHASE"/>
    <property type="match status" value="1"/>
</dbReference>
<dbReference type="PANTHER" id="PTHR34934">
    <property type="entry name" value="FLAVIN-DEPENDENT THYMIDYLATE SYNTHASE"/>
    <property type="match status" value="1"/>
</dbReference>
<dbReference type="PROSITE" id="PS50819">
    <property type="entry name" value="INTEIN_ENDONUCLEASE"/>
    <property type="match status" value="1"/>
</dbReference>
<dbReference type="InterPro" id="IPR036098">
    <property type="entry name" value="Thymidylate_synthase_ThyX_sf"/>
</dbReference>
<reference evidence="4" key="1">
    <citation type="journal article" date="2015" name="Nature">
        <title>Complex archaea that bridge the gap between prokaryotes and eukaryotes.</title>
        <authorList>
            <person name="Spang A."/>
            <person name="Saw J.H."/>
            <person name="Jorgensen S.L."/>
            <person name="Zaremba-Niedzwiedzka K."/>
            <person name="Martijn J."/>
            <person name="Lind A.E."/>
            <person name="van Eijk R."/>
            <person name="Schleper C."/>
            <person name="Guy L."/>
            <person name="Ettema T.J."/>
        </authorList>
    </citation>
    <scope>NUCLEOTIDE SEQUENCE</scope>
</reference>
<dbReference type="GO" id="GO:0004519">
    <property type="term" value="F:endonuclease activity"/>
    <property type="evidence" value="ECO:0007669"/>
    <property type="project" value="InterPro"/>
</dbReference>
<dbReference type="InterPro" id="IPR027434">
    <property type="entry name" value="Homing_endonucl"/>
</dbReference>
<dbReference type="PROSITE" id="PS51331">
    <property type="entry name" value="THYX"/>
    <property type="match status" value="1"/>
</dbReference>
<dbReference type="SUPFAM" id="SSF51294">
    <property type="entry name" value="Hedgehog/intein (Hint) domain"/>
    <property type="match status" value="1"/>
</dbReference>
<dbReference type="InterPro" id="IPR004042">
    <property type="entry name" value="Intein_endonuc_central"/>
</dbReference>
<proteinExistence type="predicted"/>
<dbReference type="EMBL" id="LAZR01007125">
    <property type="protein sequence ID" value="KKM87272.1"/>
    <property type="molecule type" value="Genomic_DNA"/>
</dbReference>
<dbReference type="CDD" id="cd20175">
    <property type="entry name" value="ThyX"/>
    <property type="match status" value="1"/>
</dbReference>
<gene>
    <name evidence="4" type="ORF">LCGC14_1270550</name>
</gene>
<dbReference type="SUPFAM" id="SSF69796">
    <property type="entry name" value="Thymidylate synthase-complementing protein Thy1"/>
    <property type="match status" value="1"/>
</dbReference>
<sequence length="685" mass="77535">MSLSEEALALIPDREWRVNERGDGSIDYSVLDHGYLRVKTTWGSDEEIVETARMSVDKGFLGWEPGPCPSCDGLGVIRDDGLGVIRFGEGELQCSDCNGKGQIPGDAKLLKYLYENKHCYDEKTEVLTQAGFKRWSEVADDDLLACWDPHQETLVYELPKGLIRARHSGDMYRVDHGGVDLLVTTNHQMYVKRIERLENGKQGWGADWQLVEAEDLGDHSMIRYRKHAPMKDALAADLSSFPAANDQLALLRLFGFFIGDGHAARPNDTVKNYVVFHLKKRRKVLFLRELALELGWELRTLANDTYALRTEGIAPIFRGAFYNASTKSVPSVLLGLNREEAQAVLEGLKASDGSQKRGAWEFFTSSVQVADSFERIVIHAGECCHRGGDGYMHRLMVLSRMREPVVNQGKKNTSLEHYDGYVYCAHTRTGILVVRRNGKVVLSGNSTPFEFAGLTIEVQAPLFVFREWHRHRVPFGYSEMSARYVKMPNLHYVPSVERIISSSRKSRNRQAGGAGSLIVPVEGTGKHMATEEEMAREIQERIRNEQERIYAFYETMLGFGVAKEVARLDTPVSRYSRMRATGNLRGWLGFLTLRMDPHAQFEIRQFAWCVADAIATAFPRTYELFFEGMTPVLEPEMAPRKLMADALKAFSWTEQDFIKPEHAQAWGVKISSIHDRLRRALGRVA</sequence>
<dbReference type="InterPro" id="IPR036844">
    <property type="entry name" value="Hint_dom_sf"/>
</dbReference>
<keyword evidence="2" id="KW-0651">Protein splicing</keyword>
<feature type="domain" description="DOD-type homing endonuclease" evidence="3">
    <location>
        <begin position="253"/>
        <end position="382"/>
    </location>
</feature>
<dbReference type="AlphaFoldDB" id="A0A0F9P1B5"/>
<dbReference type="InterPro" id="IPR006141">
    <property type="entry name" value="Intein_N"/>
</dbReference>
<dbReference type="GO" id="GO:0050797">
    <property type="term" value="F:thymidylate synthase (FAD) activity"/>
    <property type="evidence" value="ECO:0007669"/>
    <property type="project" value="InterPro"/>
</dbReference>
<dbReference type="GO" id="GO:0006231">
    <property type="term" value="P:dTMP biosynthetic process"/>
    <property type="evidence" value="ECO:0007669"/>
    <property type="project" value="InterPro"/>
</dbReference>
<dbReference type="PRINTS" id="PR00379">
    <property type="entry name" value="INTEIN"/>
</dbReference>
<dbReference type="GO" id="GO:0004799">
    <property type="term" value="F:thymidylate synthase activity"/>
    <property type="evidence" value="ECO:0007669"/>
    <property type="project" value="TreeGrafter"/>
</dbReference>
<dbReference type="GO" id="GO:0050660">
    <property type="term" value="F:flavin adenine dinucleotide binding"/>
    <property type="evidence" value="ECO:0007669"/>
    <property type="project" value="InterPro"/>
</dbReference>
<accession>A0A0F9P1B5</accession>
<keyword evidence="1" id="KW-0068">Autocatalytic cleavage</keyword>
<evidence type="ECO:0000259" key="3">
    <source>
        <dbReference type="PROSITE" id="PS50819"/>
    </source>
</evidence>
<dbReference type="Gene3D" id="3.30.1360.170">
    <property type="match status" value="1"/>
</dbReference>
<dbReference type="Gene3D" id="3.10.28.10">
    <property type="entry name" value="Homing endonucleases"/>
    <property type="match status" value="1"/>
</dbReference>
<evidence type="ECO:0000256" key="2">
    <source>
        <dbReference type="ARBA" id="ARBA00023000"/>
    </source>
</evidence>
<protein>
    <recommendedName>
        <fullName evidence="3">DOD-type homing endonuclease domain-containing protein</fullName>
    </recommendedName>
</protein>
<dbReference type="Pfam" id="PF02511">
    <property type="entry name" value="Thy1"/>
    <property type="match status" value="1"/>
</dbReference>